<name>A0A2N7U1J1_9GAMM</name>
<comment type="caution">
    <text evidence="1">The sequence shown here is derived from an EMBL/GenBank/DDBJ whole genome shotgun (WGS) entry which is preliminary data.</text>
</comment>
<protein>
    <submittedName>
        <fullName evidence="1">Uncharacterized protein</fullName>
    </submittedName>
</protein>
<gene>
    <name evidence="1" type="ORF">C1H69_13605</name>
</gene>
<dbReference type="AlphaFoldDB" id="A0A2N7U1J1"/>
<proteinExistence type="predicted"/>
<dbReference type="OrthoDB" id="47198at2"/>
<dbReference type="Proteomes" id="UP000235803">
    <property type="component" value="Unassembled WGS sequence"/>
</dbReference>
<accession>A0A2N7U1J1</accession>
<dbReference type="EMBL" id="PNRF01000028">
    <property type="protein sequence ID" value="PMR74291.1"/>
    <property type="molecule type" value="Genomic_DNA"/>
</dbReference>
<reference evidence="1 2" key="1">
    <citation type="submission" date="2018-01" db="EMBL/GenBank/DDBJ databases">
        <title>Halomonas endophytica sp. nov., isolated from storage liquid in the stems of Populus euphratica.</title>
        <authorList>
            <person name="Chen C."/>
        </authorList>
    </citation>
    <scope>NUCLEOTIDE SEQUENCE [LARGE SCALE GENOMIC DNA]</scope>
    <source>
        <strain evidence="1 2">MC28</strain>
    </source>
</reference>
<evidence type="ECO:0000313" key="1">
    <source>
        <dbReference type="EMBL" id="PMR74291.1"/>
    </source>
</evidence>
<organism evidence="1 2">
    <name type="scientific">Billgrantia endophytica</name>
    <dbReference type="NCBI Taxonomy" id="2033802"/>
    <lineage>
        <taxon>Bacteria</taxon>
        <taxon>Pseudomonadati</taxon>
        <taxon>Pseudomonadota</taxon>
        <taxon>Gammaproteobacteria</taxon>
        <taxon>Oceanospirillales</taxon>
        <taxon>Halomonadaceae</taxon>
        <taxon>Billgrantia</taxon>
    </lineage>
</organism>
<evidence type="ECO:0000313" key="2">
    <source>
        <dbReference type="Proteomes" id="UP000235803"/>
    </source>
</evidence>
<sequence>MGNYYVNDTPQPTGEREVHLQECWWLGQANSKTHLGHHATCRSAVTYARSIYGNVDGCAHCIPQCHTR</sequence>
<keyword evidence="2" id="KW-1185">Reference proteome</keyword>